<dbReference type="SUPFAM" id="SSF55729">
    <property type="entry name" value="Acyl-CoA N-acyltransferases (Nat)"/>
    <property type="match status" value="1"/>
</dbReference>
<dbReference type="PROSITE" id="PS51186">
    <property type="entry name" value="GNAT"/>
    <property type="match status" value="1"/>
</dbReference>
<reference evidence="7" key="1">
    <citation type="submission" date="2015-05" db="EMBL/GenBank/DDBJ databases">
        <authorList>
            <person name="Wang D.B."/>
            <person name="Wang M."/>
        </authorList>
    </citation>
    <scope>NUCLEOTIDE SEQUENCE [LARGE SCALE GENOMIC DNA]</scope>
    <source>
        <strain evidence="7">L1-83</strain>
    </source>
</reference>
<dbReference type="EMBL" id="CYXX01000053">
    <property type="protein sequence ID" value="CUN31351.1"/>
    <property type="molecule type" value="Genomic_DNA"/>
</dbReference>
<reference evidence="13" key="2">
    <citation type="submission" date="2015-05" db="EMBL/GenBank/DDBJ databases">
        <authorList>
            <consortium name="Pathogen Informatics"/>
        </authorList>
    </citation>
    <scope>NUCLEOTIDE SEQUENCE [LARGE SCALE GENOMIC DNA]</scope>
    <source>
        <strain evidence="9 14">2789STDY5608835</strain>
        <strain evidence="8 15">2789STDY5608887</strain>
        <strain evidence="13">L1-83</strain>
    </source>
</reference>
<dbReference type="PANTHER" id="PTHR43420:SF44">
    <property type="entry name" value="ACETYLTRANSFERASE YPEA"/>
    <property type="match status" value="1"/>
</dbReference>
<evidence type="ECO:0000313" key="10">
    <source>
        <dbReference type="EMBL" id="RGR64506.1"/>
    </source>
</evidence>
<evidence type="ECO:0000256" key="4">
    <source>
        <dbReference type="ARBA" id="ARBA00023315"/>
    </source>
</evidence>
<dbReference type="InterPro" id="IPR006464">
    <property type="entry name" value="AcTrfase_RimI/Ard1"/>
</dbReference>
<dbReference type="EMBL" id="QRUN01000041">
    <property type="protein sequence ID" value="RGR64506.1"/>
    <property type="molecule type" value="Genomic_DNA"/>
</dbReference>
<evidence type="ECO:0000256" key="2">
    <source>
        <dbReference type="ARBA" id="ARBA00022490"/>
    </source>
</evidence>
<organism evidence="7 13">
    <name type="scientific">Roseburia inulinivorans</name>
    <dbReference type="NCBI Taxonomy" id="360807"/>
    <lineage>
        <taxon>Bacteria</taxon>
        <taxon>Bacillati</taxon>
        <taxon>Bacillota</taxon>
        <taxon>Clostridia</taxon>
        <taxon>Lachnospirales</taxon>
        <taxon>Lachnospiraceae</taxon>
        <taxon>Roseburia</taxon>
    </lineage>
</organism>
<evidence type="ECO:0000313" key="15">
    <source>
        <dbReference type="Proteomes" id="UP000095453"/>
    </source>
</evidence>
<evidence type="ECO:0000313" key="7">
    <source>
        <dbReference type="EMBL" id="CRL43275.1"/>
    </source>
</evidence>
<dbReference type="Proteomes" id="UP000049828">
    <property type="component" value="Unassembled WGS sequence"/>
</dbReference>
<dbReference type="Gene3D" id="3.40.630.30">
    <property type="match status" value="1"/>
</dbReference>
<evidence type="ECO:0000313" key="14">
    <source>
        <dbReference type="Proteomes" id="UP000095395"/>
    </source>
</evidence>
<dbReference type="EC" id="2.3.1.266" evidence="5"/>
<evidence type="ECO:0000313" key="13">
    <source>
        <dbReference type="Proteomes" id="UP000049828"/>
    </source>
</evidence>
<dbReference type="InterPro" id="IPR016181">
    <property type="entry name" value="Acyl_CoA_acyltransferase"/>
</dbReference>
<dbReference type="InterPro" id="IPR050680">
    <property type="entry name" value="YpeA/RimI_acetyltransf"/>
</dbReference>
<evidence type="ECO:0000259" key="6">
    <source>
        <dbReference type="PROSITE" id="PS51186"/>
    </source>
</evidence>
<dbReference type="Proteomes" id="UP000095453">
    <property type="component" value="Unassembled WGS sequence"/>
</dbReference>
<keyword evidence="2 5" id="KW-0963">Cytoplasm</keyword>
<evidence type="ECO:0000313" key="11">
    <source>
        <dbReference type="EMBL" id="RHA82635.1"/>
    </source>
</evidence>
<protein>
    <recommendedName>
        <fullName evidence="5">[Ribosomal protein bS18]-alanine N-acetyltransferase</fullName>
        <ecNumber evidence="5">2.3.1.266</ecNumber>
    </recommendedName>
</protein>
<comment type="subcellular location">
    <subcellularLocation>
        <location evidence="5">Cytoplasm</location>
    </subcellularLocation>
</comment>
<dbReference type="NCBIfam" id="TIGR01575">
    <property type="entry name" value="rimI"/>
    <property type="match status" value="1"/>
</dbReference>
<dbReference type="PANTHER" id="PTHR43420">
    <property type="entry name" value="ACETYLTRANSFERASE"/>
    <property type="match status" value="1"/>
</dbReference>
<evidence type="ECO:0000256" key="1">
    <source>
        <dbReference type="ARBA" id="ARBA00005395"/>
    </source>
</evidence>
<evidence type="ECO:0000256" key="5">
    <source>
        <dbReference type="RuleBase" id="RU363094"/>
    </source>
</evidence>
<sequence length="145" mass="16352">MIQIREMQVRDTDAVAEIERQIFSQPWSRQGFLDAVNLGNTVFLVAEENNRIIGYIGMYLAMDEGEITNVAVAPVERCHGVGGMLLTELLKIAENKGVARIVLEVRASNDSAIRLYERNGFVQCGMRKGFYEFPKEDAYVMVHGH</sequence>
<dbReference type="EMBL" id="QSFX01000051">
    <property type="protein sequence ID" value="RHA82635.1"/>
    <property type="molecule type" value="Genomic_DNA"/>
</dbReference>
<dbReference type="GO" id="GO:0008999">
    <property type="term" value="F:protein-N-terminal-alanine acetyltransferase activity"/>
    <property type="evidence" value="ECO:0007669"/>
    <property type="project" value="UniProtKB-EC"/>
</dbReference>
<comment type="catalytic activity">
    <reaction evidence="5">
        <text>N-terminal L-alanyl-[ribosomal protein bS18] + acetyl-CoA = N-terminal N(alpha)-acetyl-L-alanyl-[ribosomal protein bS18] + CoA + H(+)</text>
        <dbReference type="Rhea" id="RHEA:43756"/>
        <dbReference type="Rhea" id="RHEA-COMP:10676"/>
        <dbReference type="Rhea" id="RHEA-COMP:10677"/>
        <dbReference type="ChEBI" id="CHEBI:15378"/>
        <dbReference type="ChEBI" id="CHEBI:57287"/>
        <dbReference type="ChEBI" id="CHEBI:57288"/>
        <dbReference type="ChEBI" id="CHEBI:64718"/>
        <dbReference type="ChEBI" id="CHEBI:83683"/>
        <dbReference type="EC" id="2.3.1.266"/>
    </reaction>
</comment>
<dbReference type="RefSeq" id="WP_055040543.1">
    <property type="nucleotide sequence ID" value="NZ_CABJFX010000051.1"/>
</dbReference>
<evidence type="ECO:0000313" key="17">
    <source>
        <dbReference type="Proteomes" id="UP000285820"/>
    </source>
</evidence>
<dbReference type="Proteomes" id="UP000285820">
    <property type="component" value="Unassembled WGS sequence"/>
</dbReference>
<comment type="function">
    <text evidence="5">Acetylates the N-terminal alanine of ribosomal protein bS18.</text>
</comment>
<name>A0A0M6X0A6_9FIRM</name>
<dbReference type="InterPro" id="IPR000182">
    <property type="entry name" value="GNAT_dom"/>
</dbReference>
<evidence type="ECO:0000313" key="12">
    <source>
        <dbReference type="EMBL" id="RHE98537.1"/>
    </source>
</evidence>
<dbReference type="CDD" id="cd04301">
    <property type="entry name" value="NAT_SF"/>
    <property type="match status" value="1"/>
</dbReference>
<dbReference type="Pfam" id="PF00583">
    <property type="entry name" value="Acetyltransf_1"/>
    <property type="match status" value="1"/>
</dbReference>
<keyword evidence="4 8" id="KW-0012">Acyltransferase</keyword>
<feature type="domain" description="N-acetyltransferase" evidence="6">
    <location>
        <begin position="2"/>
        <end position="145"/>
    </location>
</feature>
<evidence type="ECO:0000313" key="9">
    <source>
        <dbReference type="EMBL" id="CUN69237.1"/>
    </source>
</evidence>
<evidence type="ECO:0000313" key="16">
    <source>
        <dbReference type="Proteomes" id="UP000283492"/>
    </source>
</evidence>
<dbReference type="EMBL" id="QSKW01000008">
    <property type="protein sequence ID" value="RHE98537.1"/>
    <property type="molecule type" value="Genomic_DNA"/>
</dbReference>
<dbReference type="GO" id="GO:0005737">
    <property type="term" value="C:cytoplasm"/>
    <property type="evidence" value="ECO:0007669"/>
    <property type="project" value="UniProtKB-SubCell"/>
</dbReference>
<keyword evidence="3 7" id="KW-0808">Transferase</keyword>
<dbReference type="EMBL" id="CYYR01000006">
    <property type="protein sequence ID" value="CUN69237.1"/>
    <property type="molecule type" value="Genomic_DNA"/>
</dbReference>
<evidence type="ECO:0000313" key="18">
    <source>
        <dbReference type="Proteomes" id="UP000286271"/>
    </source>
</evidence>
<dbReference type="EMBL" id="CVRS01000129">
    <property type="protein sequence ID" value="CRL43275.1"/>
    <property type="molecule type" value="Genomic_DNA"/>
</dbReference>
<dbReference type="STRING" id="360807.ERS852392_01085"/>
<proteinExistence type="inferred from homology"/>
<dbReference type="Proteomes" id="UP000095395">
    <property type="component" value="Unassembled WGS sequence"/>
</dbReference>
<gene>
    <name evidence="10" type="primary">rimI</name>
    <name evidence="9" type="synonym">bar_1</name>
    <name evidence="8" type="synonym">bar_2</name>
    <name evidence="12" type="ORF">DW707_07215</name>
    <name evidence="11" type="ORF">DW914_18005</name>
    <name evidence="10" type="ORF">DWY29_16010</name>
    <name evidence="9" type="ORF">ERS852392_01085</name>
    <name evidence="8" type="ORF">ERS852444_03590</name>
    <name evidence="7" type="ORF">RIL183_08891</name>
</gene>
<dbReference type="AlphaFoldDB" id="A0A0M6X0A6"/>
<keyword evidence="13" id="KW-1185">Reference proteome</keyword>
<dbReference type="Proteomes" id="UP000286271">
    <property type="component" value="Unassembled WGS sequence"/>
</dbReference>
<reference evidence="16 17" key="3">
    <citation type="submission" date="2018-08" db="EMBL/GenBank/DDBJ databases">
        <title>A genome reference for cultivated species of the human gut microbiota.</title>
        <authorList>
            <person name="Zou Y."/>
            <person name="Xue W."/>
            <person name="Luo G."/>
        </authorList>
    </citation>
    <scope>NUCLEOTIDE SEQUENCE [LARGE SCALE GENOMIC DNA]</scope>
    <source>
        <strain evidence="10 17">AF24-4</strain>
        <strain evidence="12 18">AM27-11</strain>
        <strain evidence="11 16">AM42-1AC</strain>
    </source>
</reference>
<dbReference type="Proteomes" id="UP000283492">
    <property type="component" value="Unassembled WGS sequence"/>
</dbReference>
<evidence type="ECO:0000256" key="3">
    <source>
        <dbReference type="ARBA" id="ARBA00022679"/>
    </source>
</evidence>
<comment type="similarity">
    <text evidence="1 5">Belongs to the acetyltransferase family. RimI subfamily.</text>
</comment>
<dbReference type="OrthoDB" id="9794566at2"/>
<accession>A0A0M6X0A6</accession>
<evidence type="ECO:0000313" key="8">
    <source>
        <dbReference type="EMBL" id="CUN31351.1"/>
    </source>
</evidence>